<accession>A0A0P7CNH9</accession>
<organism evidence="1 2">
    <name type="scientific">Pseudomonas putida</name>
    <name type="common">Arthrobacter siderocapsulatus</name>
    <dbReference type="NCBI Taxonomy" id="303"/>
    <lineage>
        <taxon>Bacteria</taxon>
        <taxon>Pseudomonadati</taxon>
        <taxon>Pseudomonadota</taxon>
        <taxon>Gammaproteobacteria</taxon>
        <taxon>Pseudomonadales</taxon>
        <taxon>Pseudomonadaceae</taxon>
        <taxon>Pseudomonas</taxon>
    </lineage>
</organism>
<proteinExistence type="predicted"/>
<sequence length="219" mass="23097">MAARFPLPNGAVLEIARVIGAAVPFTALTNAKPPVATAAGHTIQNGDVLLVNSGWALINDRAVKASAVAADAFSLAGLDTSDVERYTAGAGVGSVLPVSDWVQISKVASFNSAGGEQQYATVGYLEDDDDKQFPTNRNPTTLSIVVEDQPSAAYVEAVEGYDSSKELTVIRLKLRNGDHILYPGYVSITPDPTMERNNVMTRTISVGLSARSLRYLAGA</sequence>
<protein>
    <submittedName>
        <fullName evidence="1">Phage tail protein</fullName>
    </submittedName>
</protein>
<evidence type="ECO:0000313" key="1">
    <source>
        <dbReference type="EMBL" id="KPM57843.1"/>
    </source>
</evidence>
<dbReference type="Pfam" id="PF08813">
    <property type="entry name" value="Phage_tail_3"/>
    <property type="match status" value="1"/>
</dbReference>
<gene>
    <name evidence="1" type="ORF">HB13667_29150</name>
</gene>
<name>A0A0P7CNH9_PSEPU</name>
<comment type="caution">
    <text evidence="1">The sequence shown here is derived from an EMBL/GenBank/DDBJ whole genome shotgun (WGS) entry which is preliminary data.</text>
</comment>
<dbReference type="Proteomes" id="UP000050437">
    <property type="component" value="Unassembled WGS sequence"/>
</dbReference>
<dbReference type="AlphaFoldDB" id="A0A0P7CNH9"/>
<dbReference type="EMBL" id="LKKS01000149">
    <property type="protein sequence ID" value="KPM57843.1"/>
    <property type="molecule type" value="Genomic_DNA"/>
</dbReference>
<dbReference type="RefSeq" id="WP_054573895.1">
    <property type="nucleotide sequence ID" value="NZ_LKKS01000149.1"/>
</dbReference>
<dbReference type="InterPro" id="IPR014918">
    <property type="entry name" value="Phage_tail_3"/>
</dbReference>
<dbReference type="Gene3D" id="4.10.410.40">
    <property type="match status" value="1"/>
</dbReference>
<evidence type="ECO:0000313" key="2">
    <source>
        <dbReference type="Proteomes" id="UP000050437"/>
    </source>
</evidence>
<reference evidence="1 2" key="1">
    <citation type="submission" date="2015-10" db="EMBL/GenBank/DDBJ databases">
        <title>Pseudomonas putida clinical strains.</title>
        <authorList>
            <person name="Molina L."/>
            <person name="Udaondo Z."/>
        </authorList>
    </citation>
    <scope>NUCLEOTIDE SEQUENCE [LARGE SCALE GENOMIC DNA]</scope>
    <source>
        <strain evidence="1 2">HB13667</strain>
    </source>
</reference>